<proteinExistence type="predicted"/>
<organism evidence="2 3">
    <name type="scientific">Tuber borchii</name>
    <name type="common">White truffle</name>
    <dbReference type="NCBI Taxonomy" id="42251"/>
    <lineage>
        <taxon>Eukaryota</taxon>
        <taxon>Fungi</taxon>
        <taxon>Dikarya</taxon>
        <taxon>Ascomycota</taxon>
        <taxon>Pezizomycotina</taxon>
        <taxon>Pezizomycetes</taxon>
        <taxon>Pezizales</taxon>
        <taxon>Tuberaceae</taxon>
        <taxon>Tuber</taxon>
    </lineage>
</organism>
<evidence type="ECO:0000256" key="1">
    <source>
        <dbReference type="SAM" id="MobiDB-lite"/>
    </source>
</evidence>
<gene>
    <name evidence="2" type="ORF">B9Z19DRAFT_1061246</name>
</gene>
<feature type="region of interest" description="Disordered" evidence="1">
    <location>
        <begin position="60"/>
        <end position="99"/>
    </location>
</feature>
<accession>A0A2T7A5S4</accession>
<evidence type="ECO:0000313" key="2">
    <source>
        <dbReference type="EMBL" id="PUU83101.1"/>
    </source>
</evidence>
<dbReference type="AlphaFoldDB" id="A0A2T7A5S4"/>
<reference evidence="2 3" key="1">
    <citation type="submission" date="2017-04" db="EMBL/GenBank/DDBJ databases">
        <title>Draft genome sequence of Tuber borchii Vittad., a whitish edible truffle.</title>
        <authorList>
            <consortium name="DOE Joint Genome Institute"/>
            <person name="Murat C."/>
            <person name="Kuo A."/>
            <person name="Barry K.W."/>
            <person name="Clum A."/>
            <person name="Dockter R.B."/>
            <person name="Fauchery L."/>
            <person name="Iotti M."/>
            <person name="Kohler A."/>
            <person name="Labutti K."/>
            <person name="Lindquist E.A."/>
            <person name="Lipzen A."/>
            <person name="Ohm R.A."/>
            <person name="Wang M."/>
            <person name="Grigoriev I.V."/>
            <person name="Zambonelli A."/>
            <person name="Martin F.M."/>
        </authorList>
    </citation>
    <scope>NUCLEOTIDE SEQUENCE [LARGE SCALE GENOMIC DNA]</scope>
    <source>
        <strain evidence="2 3">Tbo3840</strain>
    </source>
</reference>
<sequence length="229" mass="25215">MYGTREALTFCGSVWEGFPIGLWGTRREIATPFSNQPTPENTALVTRNRKNHYPLTELPFREPKSQDRSGPSFLITKPLSEGPITSRLSTPSNATNTTEAKAPSITNAAVLVKDSALYKHLLAEGEKGKKLAMYVIRKRARPDYALNLQPAPAVLPPYFYMGLIIEEKAMPLITNRRIIPVKGSDEPQQGAEAQDTITDSGDCRSHSPDTAETLTQPFHSCTTVDGEVN</sequence>
<dbReference type="EMBL" id="NESQ01000017">
    <property type="protein sequence ID" value="PUU83101.1"/>
    <property type="molecule type" value="Genomic_DNA"/>
</dbReference>
<protein>
    <submittedName>
        <fullName evidence="2">Uncharacterized protein</fullName>
    </submittedName>
</protein>
<evidence type="ECO:0000313" key="3">
    <source>
        <dbReference type="Proteomes" id="UP000244722"/>
    </source>
</evidence>
<dbReference type="Proteomes" id="UP000244722">
    <property type="component" value="Unassembled WGS sequence"/>
</dbReference>
<feature type="compositionally biased region" description="Polar residues" evidence="1">
    <location>
        <begin position="86"/>
        <end position="99"/>
    </location>
</feature>
<feature type="region of interest" description="Disordered" evidence="1">
    <location>
        <begin position="181"/>
        <end position="229"/>
    </location>
</feature>
<feature type="compositionally biased region" description="Polar residues" evidence="1">
    <location>
        <begin position="210"/>
        <end position="223"/>
    </location>
</feature>
<name>A0A2T7A5S4_TUBBO</name>
<comment type="caution">
    <text evidence="2">The sequence shown here is derived from an EMBL/GenBank/DDBJ whole genome shotgun (WGS) entry which is preliminary data.</text>
</comment>
<keyword evidence="3" id="KW-1185">Reference proteome</keyword>